<comment type="catalytic activity">
    <reaction evidence="3">
        <text>dTTP + H2O = dTMP + diphosphate + H(+)</text>
        <dbReference type="Rhea" id="RHEA:28534"/>
        <dbReference type="ChEBI" id="CHEBI:15377"/>
        <dbReference type="ChEBI" id="CHEBI:15378"/>
        <dbReference type="ChEBI" id="CHEBI:33019"/>
        <dbReference type="ChEBI" id="CHEBI:37568"/>
        <dbReference type="ChEBI" id="CHEBI:63528"/>
        <dbReference type="EC" id="3.6.1.9"/>
    </reaction>
</comment>
<dbReference type="HAMAP" id="MF_00528">
    <property type="entry name" value="Maf"/>
    <property type="match status" value="1"/>
</dbReference>
<gene>
    <name evidence="4" type="ORF">BME96_03440</name>
</gene>
<evidence type="ECO:0000256" key="3">
    <source>
        <dbReference type="HAMAP-Rule" id="MF_00528"/>
    </source>
</evidence>
<dbReference type="PANTHER" id="PTHR43213">
    <property type="entry name" value="BIFUNCTIONAL DTTP/UTP PYROPHOSPHATASE/METHYLTRANSFERASE PROTEIN-RELATED"/>
    <property type="match status" value="1"/>
</dbReference>
<keyword evidence="3" id="KW-0963">Cytoplasm</keyword>
<evidence type="ECO:0000256" key="1">
    <source>
        <dbReference type="ARBA" id="ARBA00001968"/>
    </source>
</evidence>
<dbReference type="Gene3D" id="3.90.950.10">
    <property type="match status" value="1"/>
</dbReference>
<comment type="function">
    <text evidence="3">Nucleoside triphosphate pyrophosphatase that hydrolyzes dTTP and UTP. May have a dual role in cell division arrest and in preventing the incorporation of modified nucleotides into cellular nucleic acids.</text>
</comment>
<dbReference type="KEGG" id="vhl:BME96_03440"/>
<comment type="caution">
    <text evidence="3">Lacks conserved residue(s) required for the propagation of feature annotation.</text>
</comment>
<sequence>MTNKLILASSSPRRQELLKQVKIPFIQRLPNIDESLVVTNDPVEKVRQLALRKGRAVSFESKNEIILSADTVVSHKQQIFEKPKNREDAVQMISALSGDIHEVFSGVMIRSQTEEVIFTVCTKVEFLPLSKEEIEWYTATEEPYDKAGAYGIQSIGAMFVKQIVGDYFNVVGLPLSRTVRELNRFSIY</sequence>
<feature type="site" description="Important for substrate specificity" evidence="3">
    <location>
        <position position="153"/>
    </location>
</feature>
<proteinExistence type="inferred from homology"/>
<organism evidence="4 5">
    <name type="scientific">Virgibacillus halodenitrificans</name>
    <name type="common">Bacillus halodenitrificans</name>
    <dbReference type="NCBI Taxonomy" id="1482"/>
    <lineage>
        <taxon>Bacteria</taxon>
        <taxon>Bacillati</taxon>
        <taxon>Bacillota</taxon>
        <taxon>Bacilli</taxon>
        <taxon>Bacillales</taxon>
        <taxon>Bacillaceae</taxon>
        <taxon>Virgibacillus</taxon>
    </lineage>
</organism>
<dbReference type="GeneID" id="71513439"/>
<reference evidence="4 5" key="1">
    <citation type="submission" date="2016-11" db="EMBL/GenBank/DDBJ databases">
        <title>Complete genome sequencing of Virgibacillus halodenitrificans PDB-F2.</title>
        <authorList>
            <person name="Sun Z."/>
            <person name="Zhou Y."/>
            <person name="Li H."/>
        </authorList>
    </citation>
    <scope>NUCLEOTIDE SEQUENCE [LARGE SCALE GENOMIC DNA]</scope>
    <source>
        <strain evidence="4 5">PDB-F2</strain>
    </source>
</reference>
<name>A0AAC9J0E0_VIRHA</name>
<comment type="subcellular location">
    <subcellularLocation>
        <location evidence="3">Cytoplasm</location>
    </subcellularLocation>
</comment>
<evidence type="ECO:0000256" key="2">
    <source>
        <dbReference type="ARBA" id="ARBA00022801"/>
    </source>
</evidence>
<evidence type="ECO:0000313" key="4">
    <source>
        <dbReference type="EMBL" id="APC47279.1"/>
    </source>
</evidence>
<accession>A0AAC9J0E0</accession>
<dbReference type="Proteomes" id="UP000182945">
    <property type="component" value="Chromosome"/>
</dbReference>
<dbReference type="NCBIfam" id="TIGR00172">
    <property type="entry name" value="maf"/>
    <property type="match status" value="1"/>
</dbReference>
<dbReference type="RefSeq" id="WP_071648269.1">
    <property type="nucleotide sequence ID" value="NZ_CP017962.1"/>
</dbReference>
<dbReference type="GO" id="GO:0005737">
    <property type="term" value="C:cytoplasm"/>
    <property type="evidence" value="ECO:0007669"/>
    <property type="project" value="UniProtKB-SubCell"/>
</dbReference>
<dbReference type="GO" id="GO:0047429">
    <property type="term" value="F:nucleoside triphosphate diphosphatase activity"/>
    <property type="evidence" value="ECO:0007669"/>
    <property type="project" value="UniProtKB-EC"/>
</dbReference>
<comment type="similarity">
    <text evidence="3">Belongs to the Maf family. YhdE subfamily.</text>
</comment>
<comment type="cofactor">
    <cofactor evidence="1 3">
        <name>a divalent metal cation</name>
        <dbReference type="ChEBI" id="CHEBI:60240"/>
    </cofactor>
</comment>
<evidence type="ECO:0000313" key="5">
    <source>
        <dbReference type="Proteomes" id="UP000182945"/>
    </source>
</evidence>
<feature type="site" description="Important for substrate specificity" evidence="3">
    <location>
        <position position="71"/>
    </location>
</feature>
<dbReference type="CDD" id="cd00555">
    <property type="entry name" value="Maf"/>
    <property type="match status" value="1"/>
</dbReference>
<keyword evidence="2 3" id="KW-0378">Hydrolase</keyword>
<dbReference type="InterPro" id="IPR029001">
    <property type="entry name" value="ITPase-like_fam"/>
</dbReference>
<protein>
    <recommendedName>
        <fullName evidence="3">dTTP/UTP pyrophosphatase</fullName>
        <shortName evidence="3">dTTPase/UTPase</shortName>
        <ecNumber evidence="3">3.6.1.9</ecNumber>
    </recommendedName>
    <alternativeName>
        <fullName evidence="3">Nucleoside triphosphate pyrophosphatase</fullName>
    </alternativeName>
    <alternativeName>
        <fullName evidence="3">Nucleotide pyrophosphatase</fullName>
        <shortName evidence="3">Nucleotide PPase</shortName>
    </alternativeName>
</protein>
<comment type="catalytic activity">
    <reaction evidence="3">
        <text>UTP + H2O = UMP + diphosphate + H(+)</text>
        <dbReference type="Rhea" id="RHEA:29395"/>
        <dbReference type="ChEBI" id="CHEBI:15377"/>
        <dbReference type="ChEBI" id="CHEBI:15378"/>
        <dbReference type="ChEBI" id="CHEBI:33019"/>
        <dbReference type="ChEBI" id="CHEBI:46398"/>
        <dbReference type="ChEBI" id="CHEBI:57865"/>
        <dbReference type="EC" id="3.6.1.9"/>
    </reaction>
</comment>
<keyword evidence="3" id="KW-0546">Nucleotide metabolism</keyword>
<dbReference type="EMBL" id="CP017962">
    <property type="protein sequence ID" value="APC47279.1"/>
    <property type="molecule type" value="Genomic_DNA"/>
</dbReference>
<dbReference type="EC" id="3.6.1.9" evidence="3"/>
<dbReference type="PANTHER" id="PTHR43213:SF5">
    <property type="entry name" value="BIFUNCTIONAL DTTP_UTP PYROPHOSPHATASE_METHYLTRANSFERASE PROTEIN-RELATED"/>
    <property type="match status" value="1"/>
</dbReference>
<dbReference type="PIRSF" id="PIRSF006305">
    <property type="entry name" value="Maf"/>
    <property type="match status" value="1"/>
</dbReference>
<feature type="active site" description="Proton acceptor" evidence="3">
    <location>
        <position position="70"/>
    </location>
</feature>
<dbReference type="AlphaFoldDB" id="A0AAC9J0E0"/>
<dbReference type="GO" id="GO:0009117">
    <property type="term" value="P:nucleotide metabolic process"/>
    <property type="evidence" value="ECO:0007669"/>
    <property type="project" value="UniProtKB-KW"/>
</dbReference>
<feature type="site" description="Important for substrate specificity" evidence="3">
    <location>
        <position position="13"/>
    </location>
</feature>
<dbReference type="SUPFAM" id="SSF52972">
    <property type="entry name" value="ITPase-like"/>
    <property type="match status" value="1"/>
</dbReference>
<dbReference type="InterPro" id="IPR003697">
    <property type="entry name" value="Maf-like"/>
</dbReference>
<dbReference type="Pfam" id="PF02545">
    <property type="entry name" value="Maf"/>
    <property type="match status" value="1"/>
</dbReference>